<proteinExistence type="predicted"/>
<evidence type="ECO:0000313" key="2">
    <source>
        <dbReference type="EMBL" id="KAG8189730.1"/>
    </source>
</evidence>
<dbReference type="AlphaFoldDB" id="A0AAV6UZA6"/>
<comment type="caution">
    <text evidence="2">The sequence shown here is derived from an EMBL/GenBank/DDBJ whole genome shotgun (WGS) entry which is preliminary data.</text>
</comment>
<name>A0AAV6UZA6_9ARAC</name>
<keyword evidence="1" id="KW-0175">Coiled coil</keyword>
<sequence length="226" mass="26172">MEKNVPFGPNVSLPTIEGMASTCEAELYTLMREIDLAFERNHKDLISEVERLKVSERAQQREMEGLKTLLKATKQPSKVADERIKQLLQETETLKNENNSLKNSVQNNSRILVERDNQIENLKSNLEIQKEENGFLKEKLTNLNQEHSNLKDTYQSLLHLVSGENTANRQQNEKRMQSDIVAAFISQEKEKYLEEENEHCNELLSKISSEIEQFRVAIGKEKDKKN</sequence>
<protein>
    <submittedName>
        <fullName evidence="2">Uncharacterized protein</fullName>
    </submittedName>
</protein>
<feature type="coiled-coil region" evidence="1">
    <location>
        <begin position="77"/>
        <end position="160"/>
    </location>
</feature>
<reference evidence="2 3" key="1">
    <citation type="journal article" date="2022" name="Nat. Ecol. Evol.">
        <title>A masculinizing supergene underlies an exaggerated male reproductive morph in a spider.</title>
        <authorList>
            <person name="Hendrickx F."/>
            <person name="De Corte Z."/>
            <person name="Sonet G."/>
            <person name="Van Belleghem S.M."/>
            <person name="Kostlbacher S."/>
            <person name="Vangestel C."/>
        </authorList>
    </citation>
    <scope>NUCLEOTIDE SEQUENCE [LARGE SCALE GENOMIC DNA]</scope>
    <source>
        <strain evidence="2">W744_W776</strain>
    </source>
</reference>
<gene>
    <name evidence="2" type="ORF">JTE90_019678</name>
</gene>
<accession>A0AAV6UZA6</accession>
<organism evidence="2 3">
    <name type="scientific">Oedothorax gibbosus</name>
    <dbReference type="NCBI Taxonomy" id="931172"/>
    <lineage>
        <taxon>Eukaryota</taxon>
        <taxon>Metazoa</taxon>
        <taxon>Ecdysozoa</taxon>
        <taxon>Arthropoda</taxon>
        <taxon>Chelicerata</taxon>
        <taxon>Arachnida</taxon>
        <taxon>Araneae</taxon>
        <taxon>Araneomorphae</taxon>
        <taxon>Entelegynae</taxon>
        <taxon>Araneoidea</taxon>
        <taxon>Linyphiidae</taxon>
        <taxon>Erigoninae</taxon>
        <taxon>Oedothorax</taxon>
    </lineage>
</organism>
<dbReference type="EMBL" id="JAFNEN010000206">
    <property type="protein sequence ID" value="KAG8189730.1"/>
    <property type="molecule type" value="Genomic_DNA"/>
</dbReference>
<keyword evidence="3" id="KW-1185">Reference proteome</keyword>
<evidence type="ECO:0000256" key="1">
    <source>
        <dbReference type="SAM" id="Coils"/>
    </source>
</evidence>
<evidence type="ECO:0000313" key="3">
    <source>
        <dbReference type="Proteomes" id="UP000827092"/>
    </source>
</evidence>
<dbReference type="Proteomes" id="UP000827092">
    <property type="component" value="Unassembled WGS sequence"/>
</dbReference>